<dbReference type="AlphaFoldDB" id="A0A5J5BQ09"/>
<evidence type="ECO:0000313" key="2">
    <source>
        <dbReference type="Proteomes" id="UP000325577"/>
    </source>
</evidence>
<organism evidence="1 2">
    <name type="scientific">Nyssa sinensis</name>
    <dbReference type="NCBI Taxonomy" id="561372"/>
    <lineage>
        <taxon>Eukaryota</taxon>
        <taxon>Viridiplantae</taxon>
        <taxon>Streptophyta</taxon>
        <taxon>Embryophyta</taxon>
        <taxon>Tracheophyta</taxon>
        <taxon>Spermatophyta</taxon>
        <taxon>Magnoliopsida</taxon>
        <taxon>eudicotyledons</taxon>
        <taxon>Gunneridae</taxon>
        <taxon>Pentapetalae</taxon>
        <taxon>asterids</taxon>
        <taxon>Cornales</taxon>
        <taxon>Nyssaceae</taxon>
        <taxon>Nyssa</taxon>
    </lineage>
</organism>
<gene>
    <name evidence="1" type="ORF">F0562_019520</name>
</gene>
<keyword evidence="2" id="KW-1185">Reference proteome</keyword>
<evidence type="ECO:0000313" key="1">
    <source>
        <dbReference type="EMBL" id="KAA8544776.1"/>
    </source>
</evidence>
<dbReference type="Proteomes" id="UP000325577">
    <property type="component" value="Linkage Group LG10"/>
</dbReference>
<accession>A0A5J5BQ09</accession>
<dbReference type="EMBL" id="CM018033">
    <property type="protein sequence ID" value="KAA8544776.1"/>
    <property type="molecule type" value="Genomic_DNA"/>
</dbReference>
<reference evidence="1 2" key="1">
    <citation type="submission" date="2019-09" db="EMBL/GenBank/DDBJ databases">
        <title>A chromosome-level genome assembly of the Chinese tupelo Nyssa sinensis.</title>
        <authorList>
            <person name="Yang X."/>
            <person name="Kang M."/>
            <person name="Yang Y."/>
            <person name="Xiong H."/>
            <person name="Wang M."/>
            <person name="Zhang Z."/>
            <person name="Wang Z."/>
            <person name="Wu H."/>
            <person name="Ma T."/>
            <person name="Liu J."/>
            <person name="Xi Z."/>
        </authorList>
    </citation>
    <scope>NUCLEOTIDE SEQUENCE [LARGE SCALE GENOMIC DNA]</scope>
    <source>
        <strain evidence="1">J267</strain>
        <tissue evidence="1">Leaf</tissue>
    </source>
</reference>
<protein>
    <submittedName>
        <fullName evidence="1">Uncharacterized protein</fullName>
    </submittedName>
</protein>
<proteinExistence type="predicted"/>
<name>A0A5J5BQ09_9ASTE</name>
<sequence>MIGLRVPRFKGIPNVNTLSFLRTRAPLTRSFGLSWVRYTKPKLTGRHRRQSEGQHTSWTLISHALVT</sequence>